<dbReference type="InterPro" id="IPR025403">
    <property type="entry name" value="TgpA-like_C"/>
</dbReference>
<name>A0A3D9LDE4_9MICC</name>
<dbReference type="EMBL" id="QREH01000001">
    <property type="protein sequence ID" value="REE03477.1"/>
    <property type="molecule type" value="Genomic_DNA"/>
</dbReference>
<gene>
    <name evidence="4" type="ORF">C8E99_1288</name>
</gene>
<dbReference type="Pfam" id="PF13559">
    <property type="entry name" value="DUF4129"/>
    <property type="match status" value="1"/>
</dbReference>
<dbReference type="Proteomes" id="UP000256727">
    <property type="component" value="Unassembled WGS sequence"/>
</dbReference>
<keyword evidence="2" id="KW-0812">Transmembrane</keyword>
<keyword evidence="2" id="KW-1133">Transmembrane helix</keyword>
<evidence type="ECO:0000259" key="3">
    <source>
        <dbReference type="Pfam" id="PF13559"/>
    </source>
</evidence>
<proteinExistence type="predicted"/>
<protein>
    <submittedName>
        <fullName evidence="4">Uncharacterized protein DUF4129</fullName>
    </submittedName>
</protein>
<evidence type="ECO:0000256" key="2">
    <source>
        <dbReference type="SAM" id="Phobius"/>
    </source>
</evidence>
<feature type="transmembrane region" description="Helical" evidence="2">
    <location>
        <begin position="63"/>
        <end position="83"/>
    </location>
</feature>
<evidence type="ECO:0000256" key="1">
    <source>
        <dbReference type="SAM" id="MobiDB-lite"/>
    </source>
</evidence>
<comment type="caution">
    <text evidence="4">The sequence shown here is derived from an EMBL/GenBank/DDBJ whole genome shotgun (WGS) entry which is preliminary data.</text>
</comment>
<dbReference type="RefSeq" id="WP_170144537.1">
    <property type="nucleotide sequence ID" value="NZ_QREH01000001.1"/>
</dbReference>
<keyword evidence="2" id="KW-0472">Membrane</keyword>
<reference evidence="4 5" key="1">
    <citation type="submission" date="2018-07" db="EMBL/GenBank/DDBJ databases">
        <title>Sequencing the genomes of 1000 actinobacteria strains.</title>
        <authorList>
            <person name="Klenk H.-P."/>
        </authorList>
    </citation>
    <scope>NUCLEOTIDE SEQUENCE [LARGE SCALE GENOMIC DNA]</scope>
    <source>
        <strain evidence="4 5">DSM 14442</strain>
    </source>
</reference>
<dbReference type="AlphaFoldDB" id="A0A3D9LDE4"/>
<feature type="domain" description="Protein-glutamine gamma-glutamyltransferase-like C-terminal" evidence="3">
    <location>
        <begin position="131"/>
        <end position="199"/>
    </location>
</feature>
<evidence type="ECO:0000313" key="4">
    <source>
        <dbReference type="EMBL" id="REE03477.1"/>
    </source>
</evidence>
<organism evidence="4 5">
    <name type="scientific">Citricoccus muralis</name>
    <dbReference type="NCBI Taxonomy" id="169134"/>
    <lineage>
        <taxon>Bacteria</taxon>
        <taxon>Bacillati</taxon>
        <taxon>Actinomycetota</taxon>
        <taxon>Actinomycetes</taxon>
        <taxon>Micrococcales</taxon>
        <taxon>Micrococcaceae</taxon>
        <taxon>Citricoccus</taxon>
    </lineage>
</organism>
<evidence type="ECO:0000313" key="5">
    <source>
        <dbReference type="Proteomes" id="UP000256727"/>
    </source>
</evidence>
<accession>A0A3D9LDE4</accession>
<sequence>MTAPVPPDGWEPDRDEARRLVQEELARPEYAQAEPNPLLEWLGGVLSAALEWLGTLGGAAPSLPGWVLPLILVAVAVVVLVLLRPRANAAARARRTAAVLSDRTVTPEQHRRMAEAAFAAGDHGAALVAWFRALVRHAEERTVLDPRPGRTATEAAHGLGTAFPTERPALEAAADAFNAVVYGDRPTTATRAADVRDLDARLAAMPLDTTPPGSLHHAGTAGRMVAPR</sequence>
<keyword evidence="5" id="KW-1185">Reference proteome</keyword>
<feature type="region of interest" description="Disordered" evidence="1">
    <location>
        <begin position="206"/>
        <end position="228"/>
    </location>
</feature>